<reference evidence="3 4" key="1">
    <citation type="submission" date="2013-11" db="EMBL/GenBank/DDBJ databases">
        <title>Genome sequencing of Stegodyphus mimosarum.</title>
        <authorList>
            <person name="Bechsgaard J."/>
        </authorList>
    </citation>
    <scope>NUCLEOTIDE SEQUENCE [LARGE SCALE GENOMIC DNA]</scope>
</reference>
<feature type="domain" description="PX" evidence="2">
    <location>
        <begin position="14"/>
        <end position="135"/>
    </location>
</feature>
<feature type="region of interest" description="Disordered" evidence="1">
    <location>
        <begin position="418"/>
        <end position="481"/>
    </location>
</feature>
<feature type="compositionally biased region" description="Basic and acidic residues" evidence="1">
    <location>
        <begin position="152"/>
        <end position="163"/>
    </location>
</feature>
<dbReference type="InterPro" id="IPR039701">
    <property type="entry name" value="HS1BP3"/>
</dbReference>
<organism evidence="3 4">
    <name type="scientific">Stegodyphus mimosarum</name>
    <name type="common">African social velvet spider</name>
    <dbReference type="NCBI Taxonomy" id="407821"/>
    <lineage>
        <taxon>Eukaryota</taxon>
        <taxon>Metazoa</taxon>
        <taxon>Ecdysozoa</taxon>
        <taxon>Arthropoda</taxon>
        <taxon>Chelicerata</taxon>
        <taxon>Arachnida</taxon>
        <taxon>Araneae</taxon>
        <taxon>Araneomorphae</taxon>
        <taxon>Entelegynae</taxon>
        <taxon>Eresoidea</taxon>
        <taxon>Eresidae</taxon>
        <taxon>Stegodyphus</taxon>
    </lineage>
</organism>
<gene>
    <name evidence="3" type="ORF">X975_23504</name>
</gene>
<feature type="region of interest" description="Disordered" evidence="1">
    <location>
        <begin position="245"/>
        <end position="279"/>
    </location>
</feature>
<dbReference type="PANTHER" id="PTHR14431:SF1">
    <property type="entry name" value="HCLS1-BINDING PROTEIN 3"/>
    <property type="match status" value="1"/>
</dbReference>
<dbReference type="EMBL" id="KK117335">
    <property type="protein sequence ID" value="KFM70189.1"/>
    <property type="molecule type" value="Genomic_DNA"/>
</dbReference>
<feature type="region of interest" description="Disordered" evidence="1">
    <location>
        <begin position="142"/>
        <end position="170"/>
    </location>
</feature>
<keyword evidence="4" id="KW-1185">Reference proteome</keyword>
<dbReference type="SUPFAM" id="SSF64268">
    <property type="entry name" value="PX domain"/>
    <property type="match status" value="1"/>
</dbReference>
<evidence type="ECO:0000313" key="4">
    <source>
        <dbReference type="Proteomes" id="UP000054359"/>
    </source>
</evidence>
<dbReference type="InterPro" id="IPR001683">
    <property type="entry name" value="PX_dom"/>
</dbReference>
<dbReference type="Gene3D" id="3.30.1520.10">
    <property type="entry name" value="Phox-like domain"/>
    <property type="match status" value="1"/>
</dbReference>
<feature type="compositionally biased region" description="Pro residues" evidence="1">
    <location>
        <begin position="442"/>
        <end position="456"/>
    </location>
</feature>
<evidence type="ECO:0000259" key="2">
    <source>
        <dbReference type="SMART" id="SM00312"/>
    </source>
</evidence>
<sequence length="518" mass="57126">MSTPSVTLRSLKNEETGIDISVPRFQEEEAPLGGISILYEISVLTRLDLFKTRLHKYGDVVHFSIFKAYREIEDLYNKLNKKYPKAGLPPVPKSSTADKYTSDERVQALDNFFNAVSKNIEIIHSSVFTQFIGINSQRLPSFSMPKTDSSNESDKTNSEEVKSKGNSGENISNSCVSEVFPKMKVLAAEKTVDKPSVLPSDSAKNLDLFEEVKSGKEATSTDISTKTVSTSLFGDFEEDALFTSKPVKPAPQPKKVENVSSTTRSPTEKIPSPKKPAVVMSDKNVDDSQIIIKDRKVGDVSLFEEQDLGDYITKDEESLFFVTPSSEESKKNILLFLDDGISSTENDLSVNENLDDLLNLELLPSSSILTKKLETEELMESQPVPKPEEIAKPVPLPRKKSLGKLDVEGIPKKPEVLPRNVFMNKPQVPSKPSVATAGAAKPAPPPKPKPPPPTKPKPAILKNHTDVQGLDAANANEPEKMENLNTVSDLANDLNKLDILKYIEQESKTLEAKPSLFD</sequence>
<accession>A0A087TYK0</accession>
<dbReference type="Proteomes" id="UP000054359">
    <property type="component" value="Unassembled WGS sequence"/>
</dbReference>
<dbReference type="GO" id="GO:0035091">
    <property type="term" value="F:phosphatidylinositol binding"/>
    <property type="evidence" value="ECO:0007669"/>
    <property type="project" value="InterPro"/>
</dbReference>
<dbReference type="AlphaFoldDB" id="A0A087TYK0"/>
<protein>
    <submittedName>
        <fullName evidence="3">HCLS1-binding protein 3</fullName>
    </submittedName>
</protein>
<proteinExistence type="predicted"/>
<dbReference type="InterPro" id="IPR036871">
    <property type="entry name" value="PX_dom_sf"/>
</dbReference>
<dbReference type="SMART" id="SM00312">
    <property type="entry name" value="PX"/>
    <property type="match status" value="1"/>
</dbReference>
<dbReference type="OMA" id="NRIQTMN"/>
<name>A0A087TYK0_STEMI</name>
<feature type="non-terminal residue" evidence="3">
    <location>
        <position position="518"/>
    </location>
</feature>
<evidence type="ECO:0000313" key="3">
    <source>
        <dbReference type="EMBL" id="KFM70189.1"/>
    </source>
</evidence>
<dbReference type="STRING" id="407821.A0A087TYK0"/>
<dbReference type="OrthoDB" id="10254720at2759"/>
<dbReference type="Pfam" id="PF00787">
    <property type="entry name" value="PX"/>
    <property type="match status" value="1"/>
</dbReference>
<evidence type="ECO:0000256" key="1">
    <source>
        <dbReference type="SAM" id="MobiDB-lite"/>
    </source>
</evidence>
<dbReference type="PANTHER" id="PTHR14431">
    <property type="entry name" value="HCLS1-BINDING PROTEIN 3"/>
    <property type="match status" value="1"/>
</dbReference>